<keyword evidence="1" id="KW-0472">Membrane</keyword>
<organism evidence="2 3">
    <name type="scientific">Acinetobacter baumannii</name>
    <dbReference type="NCBI Taxonomy" id="470"/>
    <lineage>
        <taxon>Bacteria</taxon>
        <taxon>Pseudomonadati</taxon>
        <taxon>Pseudomonadota</taxon>
        <taxon>Gammaproteobacteria</taxon>
        <taxon>Moraxellales</taxon>
        <taxon>Moraxellaceae</taxon>
        <taxon>Acinetobacter</taxon>
        <taxon>Acinetobacter calcoaceticus/baumannii complex</taxon>
    </lineage>
</organism>
<evidence type="ECO:0000313" key="2">
    <source>
        <dbReference type="EMBL" id="KQD16633.1"/>
    </source>
</evidence>
<keyword evidence="1" id="KW-0812">Transmembrane</keyword>
<dbReference type="AlphaFoldDB" id="A0AB73FD05"/>
<keyword evidence="1" id="KW-1133">Transmembrane helix</keyword>
<accession>A0AB73FD05</accession>
<protein>
    <submittedName>
        <fullName evidence="2">Uncharacterized protein</fullName>
    </submittedName>
</protein>
<gene>
    <name evidence="2" type="ORF">APD06_05235</name>
</gene>
<dbReference type="EMBL" id="LLFE01000093">
    <property type="protein sequence ID" value="KQD16633.1"/>
    <property type="molecule type" value="Genomic_DNA"/>
</dbReference>
<reference evidence="2 3" key="1">
    <citation type="submission" date="2015-10" db="EMBL/GenBank/DDBJ databases">
        <title>The utility of whole genome sequencing in characterizing Acinetobacter epidemiology and analyzing hospital outbreaks.</title>
        <authorList>
            <person name="Ozer E.A."/>
            <person name="Fitzpatrick M.A."/>
            <person name="Hauser A.R."/>
        </authorList>
    </citation>
    <scope>NUCLEOTIDE SEQUENCE [LARGE SCALE GENOMIC DNA]</scope>
    <source>
        <strain evidence="2 3">ABBL059</strain>
    </source>
</reference>
<dbReference type="Proteomes" id="UP000051322">
    <property type="component" value="Unassembled WGS sequence"/>
</dbReference>
<feature type="transmembrane region" description="Helical" evidence="1">
    <location>
        <begin position="40"/>
        <end position="60"/>
    </location>
</feature>
<comment type="caution">
    <text evidence="2">The sequence shown here is derived from an EMBL/GenBank/DDBJ whole genome shotgun (WGS) entry which is preliminary data.</text>
</comment>
<feature type="transmembrane region" description="Helical" evidence="1">
    <location>
        <begin position="12"/>
        <end position="28"/>
    </location>
</feature>
<evidence type="ECO:0000256" key="1">
    <source>
        <dbReference type="SAM" id="Phobius"/>
    </source>
</evidence>
<sequence>MKGYAFNWQKFLILIGVSFGFGFLAMIGTDEGLMYYLNTFSMYDAILCIFVFSVILIISFEK</sequence>
<evidence type="ECO:0000313" key="3">
    <source>
        <dbReference type="Proteomes" id="UP000051322"/>
    </source>
</evidence>
<proteinExistence type="predicted"/>
<name>A0AB73FD05_ACIBA</name>